<keyword evidence="2" id="KW-1185">Reference proteome</keyword>
<dbReference type="Proteomes" id="UP001501844">
    <property type="component" value="Unassembled WGS sequence"/>
</dbReference>
<name>A0ABP8F5G1_9BACT</name>
<protein>
    <submittedName>
        <fullName evidence="1">Uncharacterized protein</fullName>
    </submittedName>
</protein>
<evidence type="ECO:0000313" key="2">
    <source>
        <dbReference type="Proteomes" id="UP001501844"/>
    </source>
</evidence>
<organism evidence="1 2">
    <name type="scientific">Nibribacter koreensis</name>
    <dbReference type="NCBI Taxonomy" id="1084519"/>
    <lineage>
        <taxon>Bacteria</taxon>
        <taxon>Pseudomonadati</taxon>
        <taxon>Bacteroidota</taxon>
        <taxon>Cytophagia</taxon>
        <taxon>Cytophagales</taxon>
        <taxon>Hymenobacteraceae</taxon>
        <taxon>Nibribacter</taxon>
    </lineage>
</organism>
<sequence length="397" mass="46043">MTKYKGLAISWFFAPYQGSADFDFFKRIKDTNLEFDVVQIKRDQKDLSLLDYITNAKINRLEVETEHKEPRTAKTRDDFKKYALDYFEKNNQKFDFIISHSNEVPSHAIAYEIKQRKKDLPWIAYFGDLIKMNPYIKYIPGYPLVQEDNTTEQTTIESADLIILNNEYQKELMFSGANEQYIHKAVVIPHCYEPKMYKGVDKPLSWADGKFRLLHLGTLYHTKRTAEPILKAVDRLIQIYPHYKNKFIVEFYGGAPYTHDISVHAFMKNRNQVVFQDSVSYNESLNLMQRADALLLIDGLFNEAEDGLSVNPFFAGKLTDYMGAKKPIMAVTMDKGPSADILKASGNVIADDKTDRIAYVLKKYIDQKVMPDYSYYENYTCDNVAQQMQQAIESVIK</sequence>
<evidence type="ECO:0000313" key="1">
    <source>
        <dbReference type="EMBL" id="GAA4295172.1"/>
    </source>
</evidence>
<comment type="caution">
    <text evidence="1">The sequence shown here is derived from an EMBL/GenBank/DDBJ whole genome shotgun (WGS) entry which is preliminary data.</text>
</comment>
<dbReference type="SUPFAM" id="SSF53756">
    <property type="entry name" value="UDP-Glycosyltransferase/glycogen phosphorylase"/>
    <property type="match status" value="1"/>
</dbReference>
<gene>
    <name evidence="1" type="ORF">GCM10023183_00690</name>
</gene>
<accession>A0ABP8F5G1</accession>
<reference evidence="2" key="1">
    <citation type="journal article" date="2019" name="Int. J. Syst. Evol. Microbiol.">
        <title>The Global Catalogue of Microorganisms (GCM) 10K type strain sequencing project: providing services to taxonomists for standard genome sequencing and annotation.</title>
        <authorList>
            <consortium name="The Broad Institute Genomics Platform"/>
            <consortium name="The Broad Institute Genome Sequencing Center for Infectious Disease"/>
            <person name="Wu L."/>
            <person name="Ma J."/>
        </authorList>
    </citation>
    <scope>NUCLEOTIDE SEQUENCE [LARGE SCALE GENOMIC DNA]</scope>
    <source>
        <strain evidence="2">JCM 17917</strain>
    </source>
</reference>
<dbReference type="EMBL" id="BAABGX010000001">
    <property type="protein sequence ID" value="GAA4295172.1"/>
    <property type="molecule type" value="Genomic_DNA"/>
</dbReference>
<dbReference type="RefSeq" id="WP_345161176.1">
    <property type="nucleotide sequence ID" value="NZ_BAABGX010000001.1"/>
</dbReference>
<dbReference type="Gene3D" id="3.40.50.2000">
    <property type="entry name" value="Glycogen Phosphorylase B"/>
    <property type="match status" value="1"/>
</dbReference>
<proteinExistence type="predicted"/>